<accession>A0A0F9MAZ7</accession>
<name>A0A0F9MAZ7_9ZZZZ</name>
<dbReference type="AlphaFoldDB" id="A0A0F9MAZ7"/>
<organism evidence="1">
    <name type="scientific">marine sediment metagenome</name>
    <dbReference type="NCBI Taxonomy" id="412755"/>
    <lineage>
        <taxon>unclassified sequences</taxon>
        <taxon>metagenomes</taxon>
        <taxon>ecological metagenomes</taxon>
    </lineage>
</organism>
<dbReference type="EMBL" id="LAZR01005092">
    <property type="protein sequence ID" value="KKN02919.1"/>
    <property type="molecule type" value="Genomic_DNA"/>
</dbReference>
<dbReference type="Pfam" id="PF10967">
    <property type="entry name" value="DUF2769"/>
    <property type="match status" value="1"/>
</dbReference>
<gene>
    <name evidence="1" type="ORF">LCGC14_1112860</name>
</gene>
<sequence length="105" mass="11938">MSDEDYYAANFEEKMKMLHGKMSEKQKRDSREQVIYMCRDYCGKCPSYEGTGEDSLAFCMEGKSSLITEKKTCLCGQCPITKTMSLRWGQYCTDGSAMDLSQTGM</sequence>
<reference evidence="1" key="1">
    <citation type="journal article" date="2015" name="Nature">
        <title>Complex archaea that bridge the gap between prokaryotes and eukaryotes.</title>
        <authorList>
            <person name="Spang A."/>
            <person name="Saw J.H."/>
            <person name="Jorgensen S.L."/>
            <person name="Zaremba-Niedzwiedzka K."/>
            <person name="Martijn J."/>
            <person name="Lind A.E."/>
            <person name="van Eijk R."/>
            <person name="Schleper C."/>
            <person name="Guy L."/>
            <person name="Ettema T.J."/>
        </authorList>
    </citation>
    <scope>NUCLEOTIDE SEQUENCE</scope>
</reference>
<evidence type="ECO:0000313" key="1">
    <source>
        <dbReference type="EMBL" id="KKN02919.1"/>
    </source>
</evidence>
<protein>
    <recommendedName>
        <fullName evidence="2">DUF2769 domain-containing protein</fullName>
    </recommendedName>
</protein>
<evidence type="ECO:0008006" key="2">
    <source>
        <dbReference type="Google" id="ProtNLM"/>
    </source>
</evidence>
<dbReference type="InterPro" id="IPR020075">
    <property type="entry name" value="Uncharacterised_AF2234"/>
</dbReference>
<proteinExistence type="predicted"/>
<comment type="caution">
    <text evidence="1">The sequence shown here is derived from an EMBL/GenBank/DDBJ whole genome shotgun (WGS) entry which is preliminary data.</text>
</comment>